<dbReference type="PANTHER" id="PTHR47878">
    <property type="entry name" value="OXIDOREDUCTASE FAD/NAD(P)-BINDING DOMAIN PROTEIN"/>
    <property type="match status" value="1"/>
</dbReference>
<evidence type="ECO:0000256" key="12">
    <source>
        <dbReference type="ARBA" id="ARBA00030000"/>
    </source>
</evidence>
<dbReference type="PANTHER" id="PTHR47878:SF1">
    <property type="entry name" value="FLAVODOXIN_FERREDOXIN--NADP REDUCTASE"/>
    <property type="match status" value="1"/>
</dbReference>
<dbReference type="AlphaFoldDB" id="A0A1V0HL21"/>
<comment type="cofactor">
    <cofactor evidence="1">
        <name>FAD</name>
        <dbReference type="ChEBI" id="CHEBI:57692"/>
    </cofactor>
</comment>
<dbReference type="EC" id="1.18.1.2" evidence="4"/>
<evidence type="ECO:0000256" key="4">
    <source>
        <dbReference type="ARBA" id="ARBA00013223"/>
    </source>
</evidence>
<evidence type="ECO:0000256" key="7">
    <source>
        <dbReference type="ARBA" id="ARBA00022741"/>
    </source>
</evidence>
<dbReference type="Proteomes" id="UP000242793">
    <property type="component" value="Chromosome"/>
</dbReference>
<evidence type="ECO:0000256" key="10">
    <source>
        <dbReference type="ARBA" id="ARBA00023002"/>
    </source>
</evidence>
<evidence type="ECO:0000256" key="15">
    <source>
        <dbReference type="ARBA" id="ARBA00047776"/>
    </source>
</evidence>
<dbReference type="InterPro" id="IPR001433">
    <property type="entry name" value="OxRdtase_FAD/NAD-bd"/>
</dbReference>
<evidence type="ECO:0000256" key="3">
    <source>
        <dbReference type="ARBA" id="ARBA00012872"/>
    </source>
</evidence>
<keyword evidence="10" id="KW-0560">Oxidoreductase</keyword>
<dbReference type="SUPFAM" id="SSF52343">
    <property type="entry name" value="Ferredoxin reductase-like, C-terminal NADP-linked domain"/>
    <property type="match status" value="1"/>
</dbReference>
<feature type="domain" description="FAD-binding FR-type" evidence="16">
    <location>
        <begin position="2"/>
        <end position="101"/>
    </location>
</feature>
<comment type="catalytic activity">
    <reaction evidence="14">
        <text>reduced [flavodoxin] + NADP(+) = oxidized [flavodoxin] + NADPH + 2 H(+)</text>
        <dbReference type="Rhea" id="RHEA:50756"/>
        <dbReference type="Rhea" id="RHEA-COMP:10622"/>
        <dbReference type="Rhea" id="RHEA-COMP:10623"/>
        <dbReference type="ChEBI" id="CHEBI:15378"/>
        <dbReference type="ChEBI" id="CHEBI:57618"/>
        <dbReference type="ChEBI" id="CHEBI:57783"/>
        <dbReference type="ChEBI" id="CHEBI:58210"/>
        <dbReference type="ChEBI" id="CHEBI:58349"/>
        <dbReference type="EC" id="1.19.1.1"/>
    </reaction>
</comment>
<dbReference type="Gene3D" id="2.40.30.10">
    <property type="entry name" value="Translation factors"/>
    <property type="match status" value="1"/>
</dbReference>
<dbReference type="GO" id="GO:0004324">
    <property type="term" value="F:ferredoxin-NADP+ reductase activity"/>
    <property type="evidence" value="ECO:0007669"/>
    <property type="project" value="UniProtKB-EC"/>
</dbReference>
<evidence type="ECO:0000256" key="5">
    <source>
        <dbReference type="ARBA" id="ARBA00020327"/>
    </source>
</evidence>
<dbReference type="GO" id="GO:0042167">
    <property type="term" value="P:heme catabolic process"/>
    <property type="evidence" value="ECO:0007669"/>
    <property type="project" value="TreeGrafter"/>
</dbReference>
<evidence type="ECO:0000256" key="8">
    <source>
        <dbReference type="ARBA" id="ARBA00022827"/>
    </source>
</evidence>
<comment type="similarity">
    <text evidence="2">Belongs to the ferredoxin--NADP reductase type 1 family.</text>
</comment>
<evidence type="ECO:0000256" key="9">
    <source>
        <dbReference type="ARBA" id="ARBA00022857"/>
    </source>
</evidence>
<name>A0A1V0HL21_9ENTR</name>
<dbReference type="EMBL" id="CP012839">
    <property type="protein sequence ID" value="ARC53516.1"/>
    <property type="molecule type" value="Genomic_DNA"/>
</dbReference>
<dbReference type="PROSITE" id="PS51384">
    <property type="entry name" value="FAD_FR"/>
    <property type="match status" value="1"/>
</dbReference>
<organism evidence="17 18">
    <name type="scientific">Candidatus Riesia pediculischaeffi</name>
    <dbReference type="NCBI Taxonomy" id="428411"/>
    <lineage>
        <taxon>Bacteria</taxon>
        <taxon>Pseudomonadati</taxon>
        <taxon>Pseudomonadota</taxon>
        <taxon>Gammaproteobacteria</taxon>
        <taxon>Enterobacterales</taxon>
        <taxon>Enterobacteriaceae</taxon>
        <taxon>Candidatus Riesia</taxon>
    </lineage>
</organism>
<keyword evidence="8" id="KW-0274">FAD</keyword>
<keyword evidence="18" id="KW-1185">Reference proteome</keyword>
<evidence type="ECO:0000259" key="16">
    <source>
        <dbReference type="PROSITE" id="PS51384"/>
    </source>
</evidence>
<dbReference type="GO" id="GO:0034599">
    <property type="term" value="P:cellular response to oxidative stress"/>
    <property type="evidence" value="ECO:0007669"/>
    <property type="project" value="TreeGrafter"/>
</dbReference>
<dbReference type="Pfam" id="PF00175">
    <property type="entry name" value="NAD_binding_1"/>
    <property type="match status" value="1"/>
</dbReference>
<keyword evidence="7" id="KW-0547">Nucleotide-binding</keyword>
<proteinExistence type="inferred from homology"/>
<dbReference type="InterPro" id="IPR017927">
    <property type="entry name" value="FAD-bd_FR_type"/>
</dbReference>
<dbReference type="GO" id="GO:0000166">
    <property type="term" value="F:nucleotide binding"/>
    <property type="evidence" value="ECO:0007669"/>
    <property type="project" value="UniProtKB-KW"/>
</dbReference>
<dbReference type="CDD" id="cd06195">
    <property type="entry name" value="FNR1"/>
    <property type="match status" value="1"/>
</dbReference>
<reference evidence="17 18" key="1">
    <citation type="submission" date="2015-10" db="EMBL/GenBank/DDBJ databases">
        <title>Survey of human and primate louse endosymbionts.</title>
        <authorList>
            <person name="Boyd B.M."/>
        </authorList>
    </citation>
    <scope>NUCLEOTIDE SEQUENCE [LARGE SCALE GENOMIC DNA]</scope>
    <source>
        <strain evidence="17 18">PTSK</strain>
    </source>
</reference>
<evidence type="ECO:0000313" key="18">
    <source>
        <dbReference type="Proteomes" id="UP000242793"/>
    </source>
</evidence>
<comment type="catalytic activity">
    <reaction evidence="15">
        <text>2 reduced [2Fe-2S]-[ferredoxin] + NADP(+) + H(+) = 2 oxidized [2Fe-2S]-[ferredoxin] + NADPH</text>
        <dbReference type="Rhea" id="RHEA:20125"/>
        <dbReference type="Rhea" id="RHEA-COMP:10000"/>
        <dbReference type="Rhea" id="RHEA-COMP:10001"/>
        <dbReference type="ChEBI" id="CHEBI:15378"/>
        <dbReference type="ChEBI" id="CHEBI:33737"/>
        <dbReference type="ChEBI" id="CHEBI:33738"/>
        <dbReference type="ChEBI" id="CHEBI:57783"/>
        <dbReference type="ChEBI" id="CHEBI:58349"/>
        <dbReference type="EC" id="1.18.1.2"/>
    </reaction>
</comment>
<accession>A0A1V0HL21</accession>
<evidence type="ECO:0000313" key="17">
    <source>
        <dbReference type="EMBL" id="ARC53516.1"/>
    </source>
</evidence>
<dbReference type="InterPro" id="IPR051930">
    <property type="entry name" value="FNR_type-1"/>
</dbReference>
<sequence length="248" mass="28737">MKKWSIGKVIENRSWNNLLFSLKIRANIDAFTAGQFTKLALFFGKNFIQKPYSYVNPPASKDLEFYIVNTKSTGLSAKLSNLKDGDLIYVEKRSMGNLTLKEVPECKILWMLSTGTAVGPFLSILQSTIGLERFKKIILVHSVRYEEDLNYLSLMRNLEKRSAGRLMVRTVVSREKVKHSLYGRIPYLIKNGNLEDSTETKIHQKDSHIMICGNPEMIRDTIEILEKEKGIKRYSTDKKRNITFERYW</sequence>
<dbReference type="STRING" id="428411.AOQ87_00965"/>
<evidence type="ECO:0000256" key="2">
    <source>
        <dbReference type="ARBA" id="ARBA00008312"/>
    </source>
</evidence>
<dbReference type="EC" id="1.19.1.1" evidence="3"/>
<evidence type="ECO:0000256" key="13">
    <source>
        <dbReference type="ARBA" id="ARBA00030173"/>
    </source>
</evidence>
<keyword evidence="6" id="KW-0285">Flavoprotein</keyword>
<evidence type="ECO:0000256" key="11">
    <source>
        <dbReference type="ARBA" id="ARBA00029856"/>
    </source>
</evidence>
<dbReference type="InterPro" id="IPR033892">
    <property type="entry name" value="FNR_bac"/>
</dbReference>
<dbReference type="InterPro" id="IPR017938">
    <property type="entry name" value="Riboflavin_synthase-like_b-brl"/>
</dbReference>
<dbReference type="InterPro" id="IPR039261">
    <property type="entry name" value="FNR_nucleotide-bd"/>
</dbReference>
<dbReference type="SUPFAM" id="SSF63380">
    <property type="entry name" value="Riboflavin synthase domain-like"/>
    <property type="match status" value="1"/>
</dbReference>
<evidence type="ECO:0000256" key="6">
    <source>
        <dbReference type="ARBA" id="ARBA00022630"/>
    </source>
</evidence>
<gene>
    <name evidence="17" type="ORF">AOQ87_00965</name>
</gene>
<keyword evidence="9" id="KW-0521">NADP</keyword>
<dbReference type="KEGG" id="rped:AOQ87_00965"/>
<dbReference type="Gene3D" id="3.40.50.80">
    <property type="entry name" value="Nucleotide-binding domain of ferredoxin-NADP reductase (FNR) module"/>
    <property type="match status" value="1"/>
</dbReference>
<evidence type="ECO:0000256" key="14">
    <source>
        <dbReference type="ARBA" id="ARBA00047271"/>
    </source>
</evidence>
<protein>
    <recommendedName>
        <fullName evidence="5">Flavodoxin/ferredoxin--NADP reductase</fullName>
        <ecNumber evidence="4">1.18.1.2</ecNumber>
        <ecNumber evidence="3">1.19.1.1</ecNumber>
    </recommendedName>
    <alternativeName>
        <fullName evidence="13">Ferredoxin (flavodoxin):NADP(+) oxidoreductase</fullName>
    </alternativeName>
    <alternativeName>
        <fullName evidence="11">Ferredoxin--NADP reductase</fullName>
    </alternativeName>
    <alternativeName>
        <fullName evidence="12">Flavodoxin--NADP reductase</fullName>
    </alternativeName>
</protein>
<evidence type="ECO:0000256" key="1">
    <source>
        <dbReference type="ARBA" id="ARBA00001974"/>
    </source>
</evidence>